<dbReference type="Pfam" id="PF14008">
    <property type="entry name" value="Metallophos_C"/>
    <property type="match status" value="1"/>
</dbReference>
<keyword evidence="6" id="KW-1133">Transmembrane helix</keyword>
<evidence type="ECO:0000256" key="1">
    <source>
        <dbReference type="ARBA" id="ARBA00022729"/>
    </source>
</evidence>
<evidence type="ECO:0000256" key="5">
    <source>
        <dbReference type="SAM" id="MobiDB-lite"/>
    </source>
</evidence>
<dbReference type="PANTHER" id="PTHR22953">
    <property type="entry name" value="ACID PHOSPHATASE RELATED"/>
    <property type="match status" value="1"/>
</dbReference>
<keyword evidence="3" id="KW-0325">Glycoprotein</keyword>
<gene>
    <name evidence="9" type="ORF">Ctob_011392</name>
</gene>
<dbReference type="InterPro" id="IPR029052">
    <property type="entry name" value="Metallo-depent_PP-like"/>
</dbReference>
<name>A0A0M0JRY9_9EUKA</name>
<dbReference type="InterPro" id="IPR041792">
    <property type="entry name" value="MPP_PAP"/>
</dbReference>
<dbReference type="AlphaFoldDB" id="A0A0M0JRY9"/>
<dbReference type="GO" id="GO:0046872">
    <property type="term" value="F:metal ion binding"/>
    <property type="evidence" value="ECO:0007669"/>
    <property type="project" value="InterPro"/>
</dbReference>
<protein>
    <recommendedName>
        <fullName evidence="4">Purple acid phosphatase</fullName>
        <ecNumber evidence="4">3.1.3.2</ecNumber>
    </recommendedName>
</protein>
<sequence length="622" mass="66793">MTTSTYHRPSSSLTLHHDTWSAAVNESEQVHLQLGGPGEMTVVFASATASTPSEVSWECLNCAVPTSGNVTGKAHAYSTLMYFTKYLTAPALGAPYATDAQIVALQNTSSWAFDPFYASEQGDSYSDSAKPQFGLGAYSNPQEVYTSPVLHTVRLQNLTGGTTYAYRVAGSERLFNFSMPVNGFNFSSPYPFVLALTADLGQTAASKANVLNLLQIATSEGPGRGVALLSGDLSYADGYGPRWDSYARMMEPLASAVPVMVTGGNHEFGDGEAWTAYNARYPMPSESSGSVSNLWWSRDIGPVHIIALCSYAATAAGSLQYEWLASDLAAVDRQSTPWLLVMMHAPWYNSNSGHIAEAELMRRDMEPLLFQYGVDVVLSGHVHAYERVAPVLNGCLNSCGPVYLNLGDGGNYEGTYIPWREPQPPWSEFRESSFGVGGLRILNESHAQYSWQRSSCEGSEDPTHINFNQSCESILWNQYGRPVDNSQFANVTSDVTWIVRPRPLPNPGLCPLPADLSPQTACSVVLLPLPPSPPEPPSPPPQPSPPQPPPSLPAQFGLGVVVGTAVAGTVCGGALVALALLIIIPWSRRKLPARPLIEPLNPLSSSTVTLVTGGNAEHTHAA</sequence>
<dbReference type="Proteomes" id="UP000037460">
    <property type="component" value="Unassembled WGS sequence"/>
</dbReference>
<dbReference type="EC" id="3.1.3.2" evidence="4"/>
<evidence type="ECO:0000259" key="7">
    <source>
        <dbReference type="Pfam" id="PF00149"/>
    </source>
</evidence>
<accession>A0A0M0JRY9</accession>
<feature type="region of interest" description="Disordered" evidence="5">
    <location>
        <begin position="528"/>
        <end position="552"/>
    </location>
</feature>
<dbReference type="Gene3D" id="3.60.21.10">
    <property type="match status" value="1"/>
</dbReference>
<keyword evidence="6" id="KW-0812">Transmembrane</keyword>
<dbReference type="SUPFAM" id="SSF56300">
    <property type="entry name" value="Metallo-dependent phosphatases"/>
    <property type="match status" value="1"/>
</dbReference>
<feature type="domain" description="Calcineurin-like phosphoesterase" evidence="7">
    <location>
        <begin position="195"/>
        <end position="385"/>
    </location>
</feature>
<dbReference type="InterPro" id="IPR039331">
    <property type="entry name" value="PAPs-like"/>
</dbReference>
<evidence type="ECO:0000256" key="3">
    <source>
        <dbReference type="ARBA" id="ARBA00023180"/>
    </source>
</evidence>
<evidence type="ECO:0000313" key="9">
    <source>
        <dbReference type="EMBL" id="KOO29270.1"/>
    </source>
</evidence>
<comment type="caution">
    <text evidence="9">The sequence shown here is derived from an EMBL/GenBank/DDBJ whole genome shotgun (WGS) entry which is preliminary data.</text>
</comment>
<proteinExistence type="inferred from homology"/>
<feature type="transmembrane region" description="Helical" evidence="6">
    <location>
        <begin position="556"/>
        <end position="584"/>
    </location>
</feature>
<dbReference type="OrthoDB" id="45007at2759"/>
<evidence type="ECO:0000256" key="2">
    <source>
        <dbReference type="ARBA" id="ARBA00022801"/>
    </source>
</evidence>
<keyword evidence="6" id="KW-0472">Membrane</keyword>
<dbReference type="Gene3D" id="2.60.40.380">
    <property type="entry name" value="Purple acid phosphatase-like, N-terminal"/>
    <property type="match status" value="1"/>
</dbReference>
<keyword evidence="1" id="KW-0732">Signal</keyword>
<evidence type="ECO:0000259" key="8">
    <source>
        <dbReference type="Pfam" id="PF14008"/>
    </source>
</evidence>
<dbReference type="InterPro" id="IPR025733">
    <property type="entry name" value="PAPs_C"/>
</dbReference>
<evidence type="ECO:0000313" key="10">
    <source>
        <dbReference type="Proteomes" id="UP000037460"/>
    </source>
</evidence>
<evidence type="ECO:0000256" key="6">
    <source>
        <dbReference type="SAM" id="Phobius"/>
    </source>
</evidence>
<dbReference type="CDD" id="cd00839">
    <property type="entry name" value="MPP_PAPs"/>
    <property type="match status" value="1"/>
</dbReference>
<dbReference type="GO" id="GO:0003993">
    <property type="term" value="F:acid phosphatase activity"/>
    <property type="evidence" value="ECO:0007669"/>
    <property type="project" value="UniProtKB-EC"/>
</dbReference>
<comment type="catalytic activity">
    <reaction evidence="4">
        <text>a phosphate monoester + H2O = an alcohol + phosphate</text>
        <dbReference type="Rhea" id="RHEA:15017"/>
        <dbReference type="ChEBI" id="CHEBI:15377"/>
        <dbReference type="ChEBI" id="CHEBI:30879"/>
        <dbReference type="ChEBI" id="CHEBI:43474"/>
        <dbReference type="ChEBI" id="CHEBI:67140"/>
        <dbReference type="EC" id="3.1.3.2"/>
    </reaction>
</comment>
<dbReference type="InterPro" id="IPR004843">
    <property type="entry name" value="Calcineurin-like_PHP"/>
</dbReference>
<keyword evidence="2 4" id="KW-0378">Hydrolase</keyword>
<dbReference type="EMBL" id="JWZX01002441">
    <property type="protein sequence ID" value="KOO29270.1"/>
    <property type="molecule type" value="Genomic_DNA"/>
</dbReference>
<organism evidence="9 10">
    <name type="scientific">Chrysochromulina tobinii</name>
    <dbReference type="NCBI Taxonomy" id="1460289"/>
    <lineage>
        <taxon>Eukaryota</taxon>
        <taxon>Haptista</taxon>
        <taxon>Haptophyta</taxon>
        <taxon>Prymnesiophyceae</taxon>
        <taxon>Prymnesiales</taxon>
        <taxon>Chrysochromulinaceae</taxon>
        <taxon>Chrysochromulina</taxon>
    </lineage>
</organism>
<keyword evidence="10" id="KW-1185">Reference proteome</keyword>
<comment type="similarity">
    <text evidence="4">Belongs to the metallophosphoesterase superfamily. Purple acid phosphatase family.</text>
</comment>
<reference evidence="10" key="1">
    <citation type="journal article" date="2015" name="PLoS Genet.">
        <title>Genome Sequence and Transcriptome Analyses of Chrysochromulina tobin: Metabolic Tools for Enhanced Algal Fitness in the Prominent Order Prymnesiales (Haptophyceae).</title>
        <authorList>
            <person name="Hovde B.T."/>
            <person name="Deodato C.R."/>
            <person name="Hunsperger H.M."/>
            <person name="Ryken S.A."/>
            <person name="Yost W."/>
            <person name="Jha R.K."/>
            <person name="Patterson J."/>
            <person name="Monnat R.J. Jr."/>
            <person name="Barlow S.B."/>
            <person name="Starkenburg S.R."/>
            <person name="Cattolico R.A."/>
        </authorList>
    </citation>
    <scope>NUCLEOTIDE SEQUENCE</scope>
    <source>
        <strain evidence="10">CCMP291</strain>
    </source>
</reference>
<feature type="domain" description="Purple acid phosphatase C-terminal" evidence="8">
    <location>
        <begin position="400"/>
        <end position="455"/>
    </location>
</feature>
<dbReference type="SUPFAM" id="SSF49363">
    <property type="entry name" value="Purple acid phosphatase, N-terminal domain"/>
    <property type="match status" value="1"/>
</dbReference>
<dbReference type="InterPro" id="IPR008963">
    <property type="entry name" value="Purple_acid_Pase-like_N"/>
</dbReference>
<evidence type="ECO:0000256" key="4">
    <source>
        <dbReference type="RuleBase" id="RU361203"/>
    </source>
</evidence>
<dbReference type="Pfam" id="PF00149">
    <property type="entry name" value="Metallophos"/>
    <property type="match status" value="1"/>
</dbReference>
<dbReference type="PANTHER" id="PTHR22953:SF153">
    <property type="entry name" value="PURPLE ACID PHOSPHATASE"/>
    <property type="match status" value="1"/>
</dbReference>